<dbReference type="EMBL" id="VYYT01000336">
    <property type="protein sequence ID" value="KAK2741389.1"/>
    <property type="molecule type" value="Genomic_DNA"/>
</dbReference>
<organism evidence="1 2">
    <name type="scientific">Colletotrichum kahawae</name>
    <name type="common">Coffee berry disease fungus</name>
    <dbReference type="NCBI Taxonomy" id="34407"/>
    <lineage>
        <taxon>Eukaryota</taxon>
        <taxon>Fungi</taxon>
        <taxon>Dikarya</taxon>
        <taxon>Ascomycota</taxon>
        <taxon>Pezizomycotina</taxon>
        <taxon>Sordariomycetes</taxon>
        <taxon>Hypocreomycetidae</taxon>
        <taxon>Glomerellales</taxon>
        <taxon>Glomerellaceae</taxon>
        <taxon>Colletotrichum</taxon>
        <taxon>Colletotrichum gloeosporioides species complex</taxon>
    </lineage>
</organism>
<comment type="caution">
    <text evidence="1">The sequence shown here is derived from an EMBL/GenBank/DDBJ whole genome shotgun (WGS) entry which is preliminary data.</text>
</comment>
<sequence length="23" mass="2812">MLRRADVCRYNPSYLPAYIFLLH</sequence>
<reference evidence="1" key="1">
    <citation type="submission" date="2023-02" db="EMBL/GenBank/DDBJ databases">
        <title>Colletotrichum kahawae CIFC_Que2 genome sequencing and assembly.</title>
        <authorList>
            <person name="Baroncelli R."/>
        </authorList>
    </citation>
    <scope>NUCLEOTIDE SEQUENCE</scope>
    <source>
        <strain evidence="1">CIFC_Que2</strain>
    </source>
</reference>
<dbReference type="AlphaFoldDB" id="A0AAD9Y5B6"/>
<proteinExistence type="predicted"/>
<evidence type="ECO:0000313" key="1">
    <source>
        <dbReference type="EMBL" id="KAK2741389.1"/>
    </source>
</evidence>
<name>A0AAD9Y5B6_COLKA</name>
<keyword evidence="2" id="KW-1185">Reference proteome</keyword>
<accession>A0AAD9Y5B6</accession>
<evidence type="ECO:0000313" key="2">
    <source>
        <dbReference type="Proteomes" id="UP001281614"/>
    </source>
</evidence>
<protein>
    <submittedName>
        <fullName evidence="1">Uncharacterized protein</fullName>
    </submittedName>
</protein>
<gene>
    <name evidence="1" type="ORF">CKAH01_18503</name>
</gene>
<dbReference type="Proteomes" id="UP001281614">
    <property type="component" value="Unassembled WGS sequence"/>
</dbReference>